<dbReference type="OrthoDB" id="6425040at2759"/>
<reference evidence="1 2" key="1">
    <citation type="journal article" date="2019" name="Sci. Rep.">
        <title>Orb-weaving spider Araneus ventricosus genome elucidates the spidroin gene catalogue.</title>
        <authorList>
            <person name="Kono N."/>
            <person name="Nakamura H."/>
            <person name="Ohtoshi R."/>
            <person name="Moran D.A.P."/>
            <person name="Shinohara A."/>
            <person name="Yoshida Y."/>
            <person name="Fujiwara M."/>
            <person name="Mori M."/>
            <person name="Tomita M."/>
            <person name="Arakawa K."/>
        </authorList>
    </citation>
    <scope>NUCLEOTIDE SEQUENCE [LARGE SCALE GENOMIC DNA]</scope>
</reference>
<evidence type="ECO:0000313" key="2">
    <source>
        <dbReference type="Proteomes" id="UP000499080"/>
    </source>
</evidence>
<protein>
    <submittedName>
        <fullName evidence="1">Uncharacterized protein</fullName>
    </submittedName>
</protein>
<dbReference type="Proteomes" id="UP000499080">
    <property type="component" value="Unassembled WGS sequence"/>
</dbReference>
<dbReference type="AlphaFoldDB" id="A0A4Y2J7S4"/>
<proteinExistence type="predicted"/>
<dbReference type="EMBL" id="BGPR01003219">
    <property type="protein sequence ID" value="GBM85266.1"/>
    <property type="molecule type" value="Genomic_DNA"/>
</dbReference>
<sequence>MTAFSLKKMIDKFEESGSIDVKFDEINNASTFLEDVTRTLQEASRSALATCNARGISRTLGIPIRTVRKILQNILKCYPFKITHVQEFVPTDLPKRESFALQFIARMEVDNA</sequence>
<organism evidence="1 2">
    <name type="scientific">Araneus ventricosus</name>
    <name type="common">Orbweaver spider</name>
    <name type="synonym">Epeira ventricosa</name>
    <dbReference type="NCBI Taxonomy" id="182803"/>
    <lineage>
        <taxon>Eukaryota</taxon>
        <taxon>Metazoa</taxon>
        <taxon>Ecdysozoa</taxon>
        <taxon>Arthropoda</taxon>
        <taxon>Chelicerata</taxon>
        <taxon>Arachnida</taxon>
        <taxon>Araneae</taxon>
        <taxon>Araneomorphae</taxon>
        <taxon>Entelegynae</taxon>
        <taxon>Araneoidea</taxon>
        <taxon>Araneidae</taxon>
        <taxon>Araneus</taxon>
    </lineage>
</organism>
<comment type="caution">
    <text evidence="1">The sequence shown here is derived from an EMBL/GenBank/DDBJ whole genome shotgun (WGS) entry which is preliminary data.</text>
</comment>
<accession>A0A4Y2J7S4</accession>
<gene>
    <name evidence="1" type="ORF">AVEN_84095_1</name>
</gene>
<evidence type="ECO:0000313" key="1">
    <source>
        <dbReference type="EMBL" id="GBM85266.1"/>
    </source>
</evidence>
<name>A0A4Y2J7S4_ARAVE</name>
<keyword evidence="2" id="KW-1185">Reference proteome</keyword>